<feature type="compositionally biased region" description="Low complexity" evidence="1">
    <location>
        <begin position="10"/>
        <end position="19"/>
    </location>
</feature>
<reference evidence="2" key="1">
    <citation type="submission" date="2021-01" db="EMBL/GenBank/DDBJ databases">
        <title>Whole genome shotgun sequence of Planosporangium flavigriseum NBRC 105377.</title>
        <authorList>
            <person name="Komaki H."/>
            <person name="Tamura T."/>
        </authorList>
    </citation>
    <scope>NUCLEOTIDE SEQUENCE</scope>
    <source>
        <strain evidence="2">NBRC 105377</strain>
    </source>
</reference>
<feature type="region of interest" description="Disordered" evidence="1">
    <location>
        <begin position="85"/>
        <end position="110"/>
    </location>
</feature>
<name>A0A8J3LFQ7_9ACTN</name>
<feature type="compositionally biased region" description="Basic and acidic residues" evidence="1">
    <location>
        <begin position="131"/>
        <end position="148"/>
    </location>
</feature>
<dbReference type="EMBL" id="BONU01000003">
    <property type="protein sequence ID" value="GIG72192.1"/>
    <property type="molecule type" value="Genomic_DNA"/>
</dbReference>
<keyword evidence="3" id="KW-1185">Reference proteome</keyword>
<feature type="region of interest" description="Disordered" evidence="1">
    <location>
        <begin position="1"/>
        <end position="57"/>
    </location>
</feature>
<feature type="compositionally biased region" description="Acidic residues" evidence="1">
    <location>
        <begin position="149"/>
        <end position="166"/>
    </location>
</feature>
<feature type="region of interest" description="Disordered" evidence="1">
    <location>
        <begin position="128"/>
        <end position="169"/>
    </location>
</feature>
<evidence type="ECO:0000313" key="3">
    <source>
        <dbReference type="Proteomes" id="UP000653674"/>
    </source>
</evidence>
<gene>
    <name evidence="2" type="ORF">Pfl04_05960</name>
</gene>
<sequence length="329" mass="35697">MARQPSGTGSAEESSAAPPRALDADAFEEDDPMDDEADDINPTAAGRSAETDALWTDVRVQPVEIALPSGVGYTLRAYRLSTEVRAPEISGREEDFPEPSTARVAADEDEAELGGIDEAELTAQALAAGDQEGRHRTGDEEGAERAEADVEAAPEEEATETEEAAAPEEVPVFLAEDGKLLLFRSPEGLVEYVRHATEHELAQLDTWAEVRERIEPEDIVPLEEDRYELDLVVENLRGGHDVWDPALIVQAGEVARDVAYALRIQAVMTALAPGSPLDDLDEGLRTVEAGGFGAFFARRRLRKIDPQTTAALSWRTVIGKISGAVDWRD</sequence>
<protein>
    <submittedName>
        <fullName evidence="2">Uncharacterized protein</fullName>
    </submittedName>
</protein>
<comment type="caution">
    <text evidence="2">The sequence shown here is derived from an EMBL/GenBank/DDBJ whole genome shotgun (WGS) entry which is preliminary data.</text>
</comment>
<evidence type="ECO:0000256" key="1">
    <source>
        <dbReference type="SAM" id="MobiDB-lite"/>
    </source>
</evidence>
<dbReference type="Proteomes" id="UP000653674">
    <property type="component" value="Unassembled WGS sequence"/>
</dbReference>
<evidence type="ECO:0000313" key="2">
    <source>
        <dbReference type="EMBL" id="GIG72192.1"/>
    </source>
</evidence>
<accession>A0A8J3LFQ7</accession>
<feature type="compositionally biased region" description="Acidic residues" evidence="1">
    <location>
        <begin position="25"/>
        <end position="39"/>
    </location>
</feature>
<proteinExistence type="predicted"/>
<dbReference type="AlphaFoldDB" id="A0A8J3LFQ7"/>
<organism evidence="2 3">
    <name type="scientific">Planosporangium flavigriseum</name>
    <dbReference type="NCBI Taxonomy" id="373681"/>
    <lineage>
        <taxon>Bacteria</taxon>
        <taxon>Bacillati</taxon>
        <taxon>Actinomycetota</taxon>
        <taxon>Actinomycetes</taxon>
        <taxon>Micromonosporales</taxon>
        <taxon>Micromonosporaceae</taxon>
        <taxon>Planosporangium</taxon>
    </lineage>
</organism>